<keyword evidence="4" id="KW-0804">Transcription</keyword>
<dbReference type="GO" id="GO:0003700">
    <property type="term" value="F:DNA-binding transcription factor activity"/>
    <property type="evidence" value="ECO:0007669"/>
    <property type="project" value="InterPro"/>
</dbReference>
<dbReference type="EMBL" id="CYZP01000002">
    <property type="protein sequence ID" value="CUN47661.1"/>
    <property type="molecule type" value="Genomic_DNA"/>
</dbReference>
<dbReference type="GO" id="GO:0000976">
    <property type="term" value="F:transcription cis-regulatory region binding"/>
    <property type="evidence" value="ECO:0007669"/>
    <property type="project" value="TreeGrafter"/>
</dbReference>
<feature type="domain" description="HTH lysR-type" evidence="5">
    <location>
        <begin position="1"/>
        <end position="58"/>
    </location>
</feature>
<evidence type="ECO:0000256" key="1">
    <source>
        <dbReference type="ARBA" id="ARBA00009437"/>
    </source>
</evidence>
<dbReference type="InterPro" id="IPR000847">
    <property type="entry name" value="LysR_HTH_N"/>
</dbReference>
<evidence type="ECO:0000313" key="7">
    <source>
        <dbReference type="Proteomes" id="UP000095645"/>
    </source>
</evidence>
<dbReference type="PROSITE" id="PS50931">
    <property type="entry name" value="HTH_LYSR"/>
    <property type="match status" value="1"/>
</dbReference>
<dbReference type="SUPFAM" id="SSF46785">
    <property type="entry name" value="Winged helix' DNA-binding domain"/>
    <property type="match status" value="1"/>
</dbReference>
<name>A0A173X7E9_9FIRM</name>
<dbReference type="InterPro" id="IPR005119">
    <property type="entry name" value="LysR_subst-bd"/>
</dbReference>
<evidence type="ECO:0000256" key="4">
    <source>
        <dbReference type="ARBA" id="ARBA00023163"/>
    </source>
</evidence>
<dbReference type="Proteomes" id="UP000095645">
    <property type="component" value="Unassembled WGS sequence"/>
</dbReference>
<accession>A0A173X7E9</accession>
<dbReference type="Gene3D" id="3.40.190.290">
    <property type="match status" value="1"/>
</dbReference>
<keyword evidence="3" id="KW-0238">DNA-binding</keyword>
<sequence>MDTNVLKTFIAVCEYSGFSAAAKELGYTQSTVSSQIKQLEKELDVRLFDRYYHKINLTEKGVLVLQQARNILKAQAKMLDSLNSAESIEGEIRLSMSSSVCSRYFKNDFLRFHHQYPEIKVEITENGTEQMFDKLRKNETDLVFTLDRHIYDSDFIICAEQEEQVHFIVAADNPVAGCSWKLSEISQNEFVLTEQAMSYRKILNETLASQSLEIRPVLEIGNPLQICELVKNSSLLSFLPDFISEKYVKDGQIKRLDVAGCPVTVWTQLLLHKNKWRSPAINVFIEFYKEVMQR</sequence>
<comment type="similarity">
    <text evidence="1">Belongs to the LysR transcriptional regulatory family.</text>
</comment>
<dbReference type="Gene3D" id="1.10.10.10">
    <property type="entry name" value="Winged helix-like DNA-binding domain superfamily/Winged helix DNA-binding domain"/>
    <property type="match status" value="1"/>
</dbReference>
<dbReference type="SUPFAM" id="SSF53850">
    <property type="entry name" value="Periplasmic binding protein-like II"/>
    <property type="match status" value="1"/>
</dbReference>
<dbReference type="FunFam" id="1.10.10.10:FF:000001">
    <property type="entry name" value="LysR family transcriptional regulator"/>
    <property type="match status" value="1"/>
</dbReference>
<gene>
    <name evidence="6" type="primary">cynR_1</name>
    <name evidence="6" type="ORF">ERS852476_00223</name>
</gene>
<proteinExistence type="inferred from homology"/>
<dbReference type="RefSeq" id="WP_022381258.1">
    <property type="nucleotide sequence ID" value="NZ_CYZP01000002.1"/>
</dbReference>
<dbReference type="AlphaFoldDB" id="A0A173X7E9"/>
<reference evidence="6 7" key="1">
    <citation type="submission" date="2015-09" db="EMBL/GenBank/DDBJ databases">
        <authorList>
            <consortium name="Pathogen Informatics"/>
        </authorList>
    </citation>
    <scope>NUCLEOTIDE SEQUENCE [LARGE SCALE GENOMIC DNA]</scope>
    <source>
        <strain evidence="6 7">2789STDY5834861</strain>
    </source>
</reference>
<dbReference type="Pfam" id="PF00126">
    <property type="entry name" value="HTH_1"/>
    <property type="match status" value="1"/>
</dbReference>
<dbReference type="CDD" id="cd05466">
    <property type="entry name" value="PBP2_LTTR_substrate"/>
    <property type="match status" value="1"/>
</dbReference>
<evidence type="ECO:0000259" key="5">
    <source>
        <dbReference type="PROSITE" id="PS50931"/>
    </source>
</evidence>
<dbReference type="PANTHER" id="PTHR30126:SF40">
    <property type="entry name" value="HTH-TYPE TRANSCRIPTIONAL REGULATOR GLTR"/>
    <property type="match status" value="1"/>
</dbReference>
<dbReference type="InterPro" id="IPR036390">
    <property type="entry name" value="WH_DNA-bd_sf"/>
</dbReference>
<keyword evidence="2" id="KW-0805">Transcription regulation</keyword>
<dbReference type="PRINTS" id="PR00039">
    <property type="entry name" value="HTHLYSR"/>
</dbReference>
<protein>
    <submittedName>
        <fullName evidence="6">Cyn operon transcriptional activator</fullName>
    </submittedName>
</protein>
<dbReference type="Pfam" id="PF03466">
    <property type="entry name" value="LysR_substrate"/>
    <property type="match status" value="1"/>
</dbReference>
<evidence type="ECO:0000313" key="6">
    <source>
        <dbReference type="EMBL" id="CUN47661.1"/>
    </source>
</evidence>
<dbReference type="PANTHER" id="PTHR30126">
    <property type="entry name" value="HTH-TYPE TRANSCRIPTIONAL REGULATOR"/>
    <property type="match status" value="1"/>
</dbReference>
<evidence type="ECO:0000256" key="2">
    <source>
        <dbReference type="ARBA" id="ARBA00023015"/>
    </source>
</evidence>
<dbReference type="InterPro" id="IPR036388">
    <property type="entry name" value="WH-like_DNA-bd_sf"/>
</dbReference>
<evidence type="ECO:0000256" key="3">
    <source>
        <dbReference type="ARBA" id="ARBA00023125"/>
    </source>
</evidence>
<organism evidence="6 7">
    <name type="scientific">Blautia obeum</name>
    <dbReference type="NCBI Taxonomy" id="40520"/>
    <lineage>
        <taxon>Bacteria</taxon>
        <taxon>Bacillati</taxon>
        <taxon>Bacillota</taxon>
        <taxon>Clostridia</taxon>
        <taxon>Lachnospirales</taxon>
        <taxon>Lachnospiraceae</taxon>
        <taxon>Blautia</taxon>
    </lineage>
</organism>